<dbReference type="CDD" id="cd03312">
    <property type="entry name" value="CIMS_N_terminal_like"/>
    <property type="match status" value="1"/>
</dbReference>
<feature type="domain" description="Cobalamin-independent methionine synthase MetE N-terminal" evidence="13">
    <location>
        <begin position="4"/>
        <end position="307"/>
    </location>
</feature>
<evidence type="ECO:0000256" key="8">
    <source>
        <dbReference type="ARBA" id="ARBA00022679"/>
    </source>
</evidence>
<evidence type="ECO:0000256" key="6">
    <source>
        <dbReference type="ARBA" id="ARBA00022603"/>
    </source>
</evidence>
<dbReference type="EC" id="2.1.1.14" evidence="5"/>
<dbReference type="PANTHER" id="PTHR30519">
    <property type="entry name" value="5-METHYLTETRAHYDROPTEROYLTRIGLUTAMATE--HOMOCYSTEINE METHYLTRANSFERASE"/>
    <property type="match status" value="1"/>
</dbReference>
<keyword evidence="8 14" id="KW-0808">Transferase</keyword>
<comment type="cofactor">
    <cofactor evidence="1">
        <name>Zn(2+)</name>
        <dbReference type="ChEBI" id="CHEBI:29105"/>
    </cofactor>
</comment>
<name>A0ABV7U9C1_9RHOB</name>
<keyword evidence="11" id="KW-0486">Methionine biosynthesis</keyword>
<gene>
    <name evidence="14" type="primary">metE</name>
    <name evidence="14" type="ORF">ACFOM8_20130</name>
</gene>
<evidence type="ECO:0000256" key="2">
    <source>
        <dbReference type="ARBA" id="ARBA00002777"/>
    </source>
</evidence>
<evidence type="ECO:0000256" key="3">
    <source>
        <dbReference type="ARBA" id="ARBA00004681"/>
    </source>
</evidence>
<dbReference type="InterPro" id="IPR013215">
    <property type="entry name" value="Cbl-indep_Met_Synth_N"/>
</dbReference>
<keyword evidence="15" id="KW-1185">Reference proteome</keyword>
<dbReference type="EMBL" id="JBHRXY010000041">
    <property type="protein sequence ID" value="MFC3631737.1"/>
    <property type="molecule type" value="Genomic_DNA"/>
</dbReference>
<dbReference type="RefSeq" id="WP_377764094.1">
    <property type="nucleotide sequence ID" value="NZ_JBHRXY010000041.1"/>
</dbReference>
<dbReference type="InterPro" id="IPR002629">
    <property type="entry name" value="Met_Synth_C/arc"/>
</dbReference>
<comment type="caution">
    <text evidence="14">The sequence shown here is derived from an EMBL/GenBank/DDBJ whole genome shotgun (WGS) entry which is preliminary data.</text>
</comment>
<evidence type="ECO:0000256" key="5">
    <source>
        <dbReference type="ARBA" id="ARBA00012034"/>
    </source>
</evidence>
<dbReference type="GO" id="GO:0032259">
    <property type="term" value="P:methylation"/>
    <property type="evidence" value="ECO:0007669"/>
    <property type="project" value="UniProtKB-KW"/>
</dbReference>
<keyword evidence="7" id="KW-0028">Amino-acid biosynthesis</keyword>
<evidence type="ECO:0000256" key="10">
    <source>
        <dbReference type="ARBA" id="ARBA00022833"/>
    </source>
</evidence>
<dbReference type="NCBIfam" id="NF003556">
    <property type="entry name" value="PRK05222.1"/>
    <property type="match status" value="1"/>
</dbReference>
<keyword evidence="10" id="KW-0862">Zinc</keyword>
<proteinExistence type="inferred from homology"/>
<evidence type="ECO:0000259" key="13">
    <source>
        <dbReference type="Pfam" id="PF08267"/>
    </source>
</evidence>
<comment type="pathway">
    <text evidence="3">Amino-acid biosynthesis; L-methionine biosynthesis via de novo pathway; L-methionine from L-homocysteine (MetE route): step 1/1.</text>
</comment>
<evidence type="ECO:0000256" key="1">
    <source>
        <dbReference type="ARBA" id="ARBA00001947"/>
    </source>
</evidence>
<dbReference type="GO" id="GO:0003871">
    <property type="term" value="F:5-methyltetrahydropteroyltriglutamate-homocysteine S-methyltransferase activity"/>
    <property type="evidence" value="ECO:0007669"/>
    <property type="project" value="UniProtKB-EC"/>
</dbReference>
<comment type="function">
    <text evidence="2">Catalyzes the transfer of a methyl group from 5-methyltetrahydrofolate to homocysteine resulting in methionine formation.</text>
</comment>
<organism evidence="14 15">
    <name type="scientific">Paracoccus angustae</name>
    <dbReference type="NCBI Taxonomy" id="1671480"/>
    <lineage>
        <taxon>Bacteria</taxon>
        <taxon>Pseudomonadati</taxon>
        <taxon>Pseudomonadota</taxon>
        <taxon>Alphaproteobacteria</taxon>
        <taxon>Rhodobacterales</taxon>
        <taxon>Paracoccaceae</taxon>
        <taxon>Paracoccus</taxon>
    </lineage>
</organism>
<dbReference type="Pfam" id="PF08267">
    <property type="entry name" value="Meth_synt_1"/>
    <property type="match status" value="1"/>
</dbReference>
<feature type="domain" description="Cobalamin-independent methionine synthase MetE C-terminal/archaeal" evidence="12">
    <location>
        <begin position="425"/>
        <end position="592"/>
    </location>
</feature>
<evidence type="ECO:0000256" key="11">
    <source>
        <dbReference type="ARBA" id="ARBA00023167"/>
    </source>
</evidence>
<sequence length="614" mass="66113">MARSANLGFPRIGAHRELKTALEAHWKGGLSEDGLAAQGAALRARHWQAQRDAGIAVIPSNDFSFYDHMLDMTALLGAVPPRFGAVKGRVSLAQCFAMARGTADAPAMEMTKWFDTNYHYIVPELHEGQVFGLSSLKPVDEYLEAKALGIETRPVLVGPLTWLVLGKAKDRGLDPLSLLPRILPVYAEMLRRLAQAGAEWVQMDEPVLVTDLTSAQRDALARAYAALGAVGPKLLVASYFGALDDNLDLALSLPVAGLHVDLVRAPGQIDALLARNGGKTLSLGLIDGRNVWRADLARALAVARRAAAVLGPDRIQIAPSCSLLHVPVDLDSESGLDGALKSWLAFAVQKLAEVAALARALDGGDVAAALHASDAALASRRSSPRIHDPRVKARAAAVTDADLSRRSPHALRRKAQAAVLDLPAFPATTIGSFPQTPALRRARADHRKGTLPDADYEAFLKAETEACIRRQEGLGLDLLVHGEFERNDMVEYFGEHLSGFAFTRFGWVQSYGSRCVKPPLIFGDVSRPGPMTVGWSSFAQSLTDRPVKGMLTGPVTILQWSFVRDDQPRQQTCRQIALAIRDEVADLEAAGLRARCAIPDSGYPCGLICDSLPA</sequence>
<dbReference type="Pfam" id="PF01717">
    <property type="entry name" value="Meth_synt_2"/>
    <property type="match status" value="1"/>
</dbReference>
<evidence type="ECO:0000313" key="15">
    <source>
        <dbReference type="Proteomes" id="UP001595539"/>
    </source>
</evidence>
<reference evidence="15" key="1">
    <citation type="journal article" date="2019" name="Int. J. Syst. Evol. Microbiol.">
        <title>The Global Catalogue of Microorganisms (GCM) 10K type strain sequencing project: providing services to taxonomists for standard genome sequencing and annotation.</title>
        <authorList>
            <consortium name="The Broad Institute Genomics Platform"/>
            <consortium name="The Broad Institute Genome Sequencing Center for Infectious Disease"/>
            <person name="Wu L."/>
            <person name="Ma J."/>
        </authorList>
    </citation>
    <scope>NUCLEOTIDE SEQUENCE [LARGE SCALE GENOMIC DNA]</scope>
    <source>
        <strain evidence="15">KCTC 42473</strain>
    </source>
</reference>
<comment type="similarity">
    <text evidence="4">Belongs to the vitamin-B12 independent methionine synthase family.</text>
</comment>
<keyword evidence="9" id="KW-0479">Metal-binding</keyword>
<keyword evidence="6 14" id="KW-0489">Methyltransferase</keyword>
<evidence type="ECO:0000313" key="14">
    <source>
        <dbReference type="EMBL" id="MFC3631737.1"/>
    </source>
</evidence>
<protein>
    <recommendedName>
        <fullName evidence="5">5-methyltetrahydropteroyltriglutamate--homocysteine S-methyltransferase</fullName>
        <ecNumber evidence="5">2.1.1.14</ecNumber>
    </recommendedName>
</protein>
<evidence type="ECO:0000256" key="9">
    <source>
        <dbReference type="ARBA" id="ARBA00022723"/>
    </source>
</evidence>
<evidence type="ECO:0000259" key="12">
    <source>
        <dbReference type="Pfam" id="PF01717"/>
    </source>
</evidence>
<dbReference type="Gene3D" id="3.20.20.210">
    <property type="match status" value="2"/>
</dbReference>
<accession>A0ABV7U9C1</accession>
<evidence type="ECO:0000256" key="7">
    <source>
        <dbReference type="ARBA" id="ARBA00022605"/>
    </source>
</evidence>
<dbReference type="SUPFAM" id="SSF51726">
    <property type="entry name" value="UROD/MetE-like"/>
    <property type="match status" value="2"/>
</dbReference>
<dbReference type="CDD" id="cd03311">
    <property type="entry name" value="CIMS_C_terminal_like"/>
    <property type="match status" value="1"/>
</dbReference>
<evidence type="ECO:0000256" key="4">
    <source>
        <dbReference type="ARBA" id="ARBA00009553"/>
    </source>
</evidence>
<dbReference type="Proteomes" id="UP001595539">
    <property type="component" value="Unassembled WGS sequence"/>
</dbReference>
<dbReference type="InterPro" id="IPR038071">
    <property type="entry name" value="UROD/MetE-like_sf"/>
</dbReference>